<evidence type="ECO:0000256" key="7">
    <source>
        <dbReference type="SAM" id="MobiDB-lite"/>
    </source>
</evidence>
<feature type="region of interest" description="Disordered" evidence="7">
    <location>
        <begin position="1"/>
        <end position="213"/>
    </location>
</feature>
<evidence type="ECO:0000256" key="6">
    <source>
        <dbReference type="PROSITE-ProRule" id="PRU00649"/>
    </source>
</evidence>
<name>A0A9W4U8U2_9PLEO</name>
<organism evidence="9 10">
    <name type="scientific">Periconia digitata</name>
    <dbReference type="NCBI Taxonomy" id="1303443"/>
    <lineage>
        <taxon>Eukaryota</taxon>
        <taxon>Fungi</taxon>
        <taxon>Dikarya</taxon>
        <taxon>Ascomycota</taxon>
        <taxon>Pezizomycotina</taxon>
        <taxon>Dothideomycetes</taxon>
        <taxon>Pleosporomycetidae</taxon>
        <taxon>Pleosporales</taxon>
        <taxon>Massarineae</taxon>
        <taxon>Periconiaceae</taxon>
        <taxon>Periconia</taxon>
    </lineage>
</organism>
<feature type="compositionally biased region" description="Basic and acidic residues" evidence="7">
    <location>
        <begin position="163"/>
        <end position="172"/>
    </location>
</feature>
<evidence type="ECO:0000256" key="2">
    <source>
        <dbReference type="ARBA" id="ARBA00023163"/>
    </source>
</evidence>
<evidence type="ECO:0000259" key="8">
    <source>
        <dbReference type="PROSITE" id="PS51319"/>
    </source>
</evidence>
<keyword evidence="3 6" id="KW-0539">Nucleus</keyword>
<feature type="region of interest" description="Disordered" evidence="7">
    <location>
        <begin position="420"/>
        <end position="451"/>
    </location>
</feature>
<dbReference type="InterPro" id="IPR017923">
    <property type="entry name" value="TFIIS_N"/>
</dbReference>
<dbReference type="Pfam" id="PF08711">
    <property type="entry name" value="Med26"/>
    <property type="match status" value="1"/>
</dbReference>
<feature type="compositionally biased region" description="Acidic residues" evidence="7">
    <location>
        <begin position="77"/>
        <end position="92"/>
    </location>
</feature>
<keyword evidence="10" id="KW-1185">Reference proteome</keyword>
<dbReference type="FunFam" id="1.20.930.10:FF:000003">
    <property type="entry name" value="Putative Transcription factor IWS1"/>
    <property type="match status" value="1"/>
</dbReference>
<dbReference type="Gene3D" id="1.20.930.10">
    <property type="entry name" value="Conserved domain common to transcription factors TFIIS, elongin A, CRSP70"/>
    <property type="match status" value="1"/>
</dbReference>
<dbReference type="PANTHER" id="PTHR46010:SF1">
    <property type="entry name" value="PROTEIN IWS1 HOMOLOG"/>
    <property type="match status" value="1"/>
</dbReference>
<evidence type="ECO:0000256" key="3">
    <source>
        <dbReference type="ARBA" id="ARBA00023242"/>
    </source>
</evidence>
<feature type="compositionally biased region" description="Low complexity" evidence="7">
    <location>
        <begin position="375"/>
        <end position="384"/>
    </location>
</feature>
<dbReference type="PANTHER" id="PTHR46010">
    <property type="entry name" value="PROTEIN IWS1 HOMOLOG"/>
    <property type="match status" value="1"/>
</dbReference>
<gene>
    <name evidence="9" type="ORF">PDIGIT_LOCUS4186</name>
</gene>
<feature type="domain" description="TFIIS N-terminal" evidence="8">
    <location>
        <begin position="277"/>
        <end position="354"/>
    </location>
</feature>
<dbReference type="InterPro" id="IPR051037">
    <property type="entry name" value="RNAPII_TF_IWS1"/>
</dbReference>
<keyword evidence="1" id="KW-0805">Transcription regulation</keyword>
<evidence type="ECO:0000256" key="1">
    <source>
        <dbReference type="ARBA" id="ARBA00023015"/>
    </source>
</evidence>
<dbReference type="PROSITE" id="PS51319">
    <property type="entry name" value="TFIIS_N"/>
    <property type="match status" value="1"/>
</dbReference>
<dbReference type="InterPro" id="IPR035441">
    <property type="entry name" value="TFIIS/LEDGF_dom_sf"/>
</dbReference>
<evidence type="ECO:0000313" key="10">
    <source>
        <dbReference type="Proteomes" id="UP001152607"/>
    </source>
</evidence>
<protein>
    <recommendedName>
        <fullName evidence="8">TFIIS N-terminal domain-containing protein</fullName>
    </recommendedName>
</protein>
<dbReference type="Proteomes" id="UP001152607">
    <property type="component" value="Unassembled WGS sequence"/>
</dbReference>
<proteinExistence type="inferred from homology"/>
<keyword evidence="2" id="KW-0804">Transcription</keyword>
<evidence type="ECO:0000256" key="4">
    <source>
        <dbReference type="ARBA" id="ARBA00037349"/>
    </source>
</evidence>
<reference evidence="9" key="1">
    <citation type="submission" date="2023-01" db="EMBL/GenBank/DDBJ databases">
        <authorList>
            <person name="Van Ghelder C."/>
            <person name="Rancurel C."/>
        </authorList>
    </citation>
    <scope>NUCLEOTIDE SEQUENCE</scope>
    <source>
        <strain evidence="9">CNCM I-4278</strain>
    </source>
</reference>
<sequence length="451" mass="50527">MEDVDFTRSHSNSPLPEAGNEPDDPLRPEIDEENSTPNPPAGAPDQDMEVTEKINEMPDPDDIQEAGLSDNESVLSELDDDQFDTFDENNIDIEERPAQVIDDTNVNLIGVHKRKRAEGEADQPKKKKKRTEKTRRRKNKDGDAEEGDEGTAASSRSKRSKKTRESKARASPEAEPEENLTPEERRKRALDQQINAIVKPGASRRRKKGDIDLEGMADAEIEDMRKRMASAAERDNEGRKVGEPARHKLRLLPEVVALLNKNTLKESIVDPETNLLEAVRFFLEPLSDGSLPAYDIQKELFAALAKLPVNKECLVASGIGKVIIFYCKSPRPELNIKRQAERLFTEWKRPILRRTDDYRKKEFAQADYDPTNLPARNTAQSSQAAAAAAARAKALAPERSFVRARMEPSRETYTIVPKSNVQTNTEKQRGYGGGEDILRKIKGRGGGRAGR</sequence>
<comment type="caution">
    <text evidence="9">The sequence shown here is derived from an EMBL/GenBank/DDBJ whole genome shotgun (WGS) entry which is preliminary data.</text>
</comment>
<comment type="function">
    <text evidence="4">Transcription factor involved in RNA polymerase II transcription regulation. May function in both SPT15/TBP post-recruitment and recruitment steps of transcription.</text>
</comment>
<comment type="subcellular location">
    <subcellularLocation>
        <location evidence="6">Nucleus</location>
    </subcellularLocation>
</comment>
<accession>A0A9W4U8U2</accession>
<dbReference type="EMBL" id="CAOQHR010000002">
    <property type="protein sequence ID" value="CAI6330041.1"/>
    <property type="molecule type" value="Genomic_DNA"/>
</dbReference>
<feature type="compositionally biased region" description="Basic residues" evidence="7">
    <location>
        <begin position="125"/>
        <end position="139"/>
    </location>
</feature>
<evidence type="ECO:0000313" key="9">
    <source>
        <dbReference type="EMBL" id="CAI6330041.1"/>
    </source>
</evidence>
<feature type="region of interest" description="Disordered" evidence="7">
    <location>
        <begin position="363"/>
        <end position="384"/>
    </location>
</feature>
<feature type="compositionally biased region" description="Basic residues" evidence="7">
    <location>
        <begin position="440"/>
        <end position="451"/>
    </location>
</feature>
<comment type="similarity">
    <text evidence="5">Belongs to the IWS1 family.</text>
</comment>
<dbReference type="GO" id="GO:0005634">
    <property type="term" value="C:nucleus"/>
    <property type="evidence" value="ECO:0007669"/>
    <property type="project" value="UniProtKB-SubCell"/>
</dbReference>
<dbReference type="GO" id="GO:0016973">
    <property type="term" value="P:poly(A)+ mRNA export from nucleus"/>
    <property type="evidence" value="ECO:0007669"/>
    <property type="project" value="TreeGrafter"/>
</dbReference>
<evidence type="ECO:0000256" key="5">
    <source>
        <dbReference type="ARBA" id="ARBA00037992"/>
    </source>
</evidence>
<dbReference type="AlphaFoldDB" id="A0A9W4U8U2"/>
<dbReference type="OrthoDB" id="21124at2759"/>